<reference evidence="3 4" key="1">
    <citation type="submission" date="2017-02" db="EMBL/GenBank/DDBJ databases">
        <authorList>
            <person name="Peterson S.W."/>
        </authorList>
    </citation>
    <scope>NUCLEOTIDE SEQUENCE [LARGE SCALE GENOMIC DNA]</scope>
    <source>
        <strain evidence="3 4">S285</strain>
    </source>
</reference>
<keyword evidence="2" id="KW-0472">Membrane</keyword>
<keyword evidence="2" id="KW-1133">Transmembrane helix</keyword>
<evidence type="ECO:0000313" key="3">
    <source>
        <dbReference type="EMBL" id="ARN83346.1"/>
    </source>
</evidence>
<name>A0A1W6N0M8_9HYPH</name>
<dbReference type="STRING" id="655015.B1812_03780"/>
<feature type="transmembrane region" description="Helical" evidence="2">
    <location>
        <begin position="449"/>
        <end position="471"/>
    </location>
</feature>
<sequence>MQTIFYADLSDAHPEEDHWVSVAGQRYPLEPFKPEGLKELLARAPHLTAGRNDLRITHCVKGAIPMRIDTVVRVHLRHSLRKTPGAKSETGISHSAIFYPPKQNLLDALGPDEVWHAPPIDYTSTAQNFLFHHPDIINKDTTLTQIIIDEFMAGDVSIATAINNLATLMRQMGPPKETGGWATLEPYTPPENEETGFDGKTTYYHQMPTPAVQGAALTPLSPLLIRIKNDARFEGKKWTVQTGQAVVPASAPIRAKLADIAVSAEAGADNWQAAVSNSAAISGCETSIAVVDSSKRQISIKMENSYIRYLTAYIRFYDANANPISVPSWKPDDAGILYDAITELPNIQSDEVRYIGFLSPMNNVLAVPIGPPGTASALVTFPENAVSASVYGSGLGTGHNPWPSTPALGGTLTGVFNLGVPAFMLGFGAAAQSYKPLYDIVEKITKTKAFLVAVGVILTGWTAYIVGSSVYNKQMNWSSFTSLVSLIFDKAATKALLWVEAELAAGELEDQIPFAGWIMLAVNICTGVAQMAETIVEVATSDWNIENKVSTTITTSVTVRPDPRNKSFPEGKAGAKRSCTVKMIYKDQTRPTVSQTFDLPTGFTATSFQVQFAGNTLGGSVKLEADFYIESWLAGKATTGYVENDEKHAATIDMYLVEQPVPLSAKSIYTHARILTYVNGAYGWTDTAVAPTATIVSRDTSPTGNAIGDWTGLTLSQRLGMIGLAWEAAGTGVADCDTGSTGQLYVFQNINIPGTSMDAVKFPSCGFTGQTRLIYDPFPPKFLMDSSGNWVIDPATKQPEPDPKDVKLGEYYVDPRPANLPYDQGGGYHLRKITLDDSTPFNMASVQPSYGRFAYFPDSVCLHPSGIVIGVSAKYQKLQIVTLTRDGAADSDLPLGQIGAGPAQDKNRPGLLFHPVAVACAYDGAVIVLEDTKSSTGKSVDVVSRLSAYDLHMNPVNRFFDEKGQPSPWLYLSNASDYYYLDLATVGDEKLTYIYILYYTGSGAQPSDYHMAIYTYGLTPPASNPLVVTNAIAAARLSVDMWHSAYTLNFAMVTDGKGQPAGPKSSTTGPAGRTVPSVSMWAPPLPSA</sequence>
<dbReference type="KEGG" id="mbry:B1812_03780"/>
<dbReference type="AlphaFoldDB" id="A0A1W6N0M8"/>
<protein>
    <submittedName>
        <fullName evidence="3">Uncharacterized protein</fullName>
    </submittedName>
</protein>
<proteinExistence type="predicted"/>
<keyword evidence="2" id="KW-0812">Transmembrane</keyword>
<feature type="transmembrane region" description="Helical" evidence="2">
    <location>
        <begin position="407"/>
        <end position="428"/>
    </location>
</feature>
<organism evidence="3 4">
    <name type="scientific">Methylocystis bryophila</name>
    <dbReference type="NCBI Taxonomy" id="655015"/>
    <lineage>
        <taxon>Bacteria</taxon>
        <taxon>Pseudomonadati</taxon>
        <taxon>Pseudomonadota</taxon>
        <taxon>Alphaproteobacteria</taxon>
        <taxon>Hyphomicrobiales</taxon>
        <taxon>Methylocystaceae</taxon>
        <taxon>Methylocystis</taxon>
    </lineage>
</organism>
<dbReference type="OrthoDB" id="1488190at2"/>
<evidence type="ECO:0000256" key="1">
    <source>
        <dbReference type="SAM" id="MobiDB-lite"/>
    </source>
</evidence>
<dbReference type="Proteomes" id="UP000193978">
    <property type="component" value="Chromosome"/>
</dbReference>
<evidence type="ECO:0000313" key="4">
    <source>
        <dbReference type="Proteomes" id="UP000193978"/>
    </source>
</evidence>
<feature type="region of interest" description="Disordered" evidence="1">
    <location>
        <begin position="1058"/>
        <end position="1088"/>
    </location>
</feature>
<accession>A0A1W6N0M8</accession>
<evidence type="ECO:0000256" key="2">
    <source>
        <dbReference type="SAM" id="Phobius"/>
    </source>
</evidence>
<gene>
    <name evidence="3" type="ORF">B1812_03780</name>
</gene>
<keyword evidence="4" id="KW-1185">Reference proteome</keyword>
<dbReference type="EMBL" id="CP019948">
    <property type="protein sequence ID" value="ARN83346.1"/>
    <property type="molecule type" value="Genomic_DNA"/>
</dbReference>